<gene>
    <name evidence="3" type="ORF">FJY75_13800</name>
</gene>
<reference evidence="3" key="1">
    <citation type="submission" date="2019-03" db="EMBL/GenBank/DDBJ databases">
        <title>Lake Tanganyika Metagenome-Assembled Genomes (MAGs).</title>
        <authorList>
            <person name="Tran P."/>
        </authorList>
    </citation>
    <scope>NUCLEOTIDE SEQUENCE</scope>
    <source>
        <strain evidence="3">M_DeepCast_400m_m2_100</strain>
    </source>
</reference>
<protein>
    <submittedName>
        <fullName evidence="3">Uncharacterized protein</fullName>
    </submittedName>
</protein>
<keyword evidence="1" id="KW-0812">Transmembrane</keyword>
<dbReference type="EMBL" id="VGIY01000543">
    <property type="protein sequence ID" value="MBM3318917.1"/>
    <property type="molecule type" value="Genomic_DNA"/>
</dbReference>
<dbReference type="Proteomes" id="UP000748308">
    <property type="component" value="Unassembled WGS sequence"/>
</dbReference>
<organism evidence="3 4">
    <name type="scientific">Eiseniibacteriota bacterium</name>
    <dbReference type="NCBI Taxonomy" id="2212470"/>
    <lineage>
        <taxon>Bacteria</taxon>
        <taxon>Candidatus Eiseniibacteriota</taxon>
    </lineage>
</organism>
<name>A0A938BS03_UNCEI</name>
<dbReference type="AlphaFoldDB" id="A0A938BS03"/>
<keyword evidence="1" id="KW-1133">Transmembrane helix</keyword>
<keyword evidence="2" id="KW-0732">Signal</keyword>
<evidence type="ECO:0000313" key="3">
    <source>
        <dbReference type="EMBL" id="MBM3318917.1"/>
    </source>
</evidence>
<evidence type="ECO:0000256" key="1">
    <source>
        <dbReference type="SAM" id="Phobius"/>
    </source>
</evidence>
<accession>A0A938BS03</accession>
<evidence type="ECO:0000313" key="4">
    <source>
        <dbReference type="Proteomes" id="UP000748308"/>
    </source>
</evidence>
<proteinExistence type="predicted"/>
<comment type="caution">
    <text evidence="3">The sequence shown here is derived from an EMBL/GenBank/DDBJ whole genome shotgun (WGS) entry which is preliminary data.</text>
</comment>
<evidence type="ECO:0000256" key="2">
    <source>
        <dbReference type="SAM" id="SignalP"/>
    </source>
</evidence>
<feature type="transmembrane region" description="Helical" evidence="1">
    <location>
        <begin position="49"/>
        <end position="72"/>
    </location>
</feature>
<feature type="signal peptide" evidence="2">
    <location>
        <begin position="1"/>
        <end position="25"/>
    </location>
</feature>
<sequence length="99" mass="10275">MNSRTHQAVLVLCICALLFTSTAAAAPQLCRSSGGGSTASALGEEFPEFALPMLIATVVGQGVTGLVVWLLATASALGEEFPERVCAPRLPQLGEEFPE</sequence>
<keyword evidence="1" id="KW-0472">Membrane</keyword>
<feature type="chain" id="PRO_5037404364" evidence="2">
    <location>
        <begin position="26"/>
        <end position="99"/>
    </location>
</feature>